<protein>
    <submittedName>
        <fullName evidence="1">Uncharacterized protein</fullName>
    </submittedName>
</protein>
<keyword evidence="2" id="KW-1185">Reference proteome</keyword>
<proteinExistence type="predicted"/>
<gene>
    <name evidence="1" type="ORF">O9G_000955</name>
</gene>
<name>A0A075ANA5_ROZAC</name>
<accession>A0A075ANA5</accession>
<dbReference type="HOGENOM" id="CLU_1687685_0_0_1"/>
<dbReference type="Proteomes" id="UP000030755">
    <property type="component" value="Unassembled WGS sequence"/>
</dbReference>
<dbReference type="AlphaFoldDB" id="A0A075ANA5"/>
<evidence type="ECO:0000313" key="1">
    <source>
        <dbReference type="EMBL" id="EPZ31310.1"/>
    </source>
</evidence>
<dbReference type="EMBL" id="KE561265">
    <property type="protein sequence ID" value="EPZ31310.1"/>
    <property type="molecule type" value="Genomic_DNA"/>
</dbReference>
<evidence type="ECO:0000313" key="2">
    <source>
        <dbReference type="Proteomes" id="UP000030755"/>
    </source>
</evidence>
<sequence length="156" mass="17782">MIYESEETLASEFKFEPSGILTSDYIEYCKKRNFKPMKIAICKPKTKLSNEQIAEAEKKNTSTGTLLSKAQSTLLEQRDTSIEPLPLVETTLTVDKTERYSSISMRTPTIWVEMSEEQEMEDSVYKIAIRGWTPNKGTLEALCMCFPSCMTLNVLK</sequence>
<organism evidence="1 2">
    <name type="scientific">Rozella allomycis (strain CSF55)</name>
    <dbReference type="NCBI Taxonomy" id="988480"/>
    <lineage>
        <taxon>Eukaryota</taxon>
        <taxon>Fungi</taxon>
        <taxon>Fungi incertae sedis</taxon>
        <taxon>Cryptomycota</taxon>
        <taxon>Cryptomycota incertae sedis</taxon>
        <taxon>Rozella</taxon>
    </lineage>
</organism>
<reference evidence="1 2" key="1">
    <citation type="journal article" date="2013" name="Curr. Biol.">
        <title>Shared signatures of parasitism and phylogenomics unite Cryptomycota and microsporidia.</title>
        <authorList>
            <person name="James T.Y."/>
            <person name="Pelin A."/>
            <person name="Bonen L."/>
            <person name="Ahrendt S."/>
            <person name="Sain D."/>
            <person name="Corradi N."/>
            <person name="Stajich J.E."/>
        </authorList>
    </citation>
    <scope>NUCLEOTIDE SEQUENCE [LARGE SCALE GENOMIC DNA]</scope>
    <source>
        <strain evidence="1 2">CSF55</strain>
    </source>
</reference>